<keyword evidence="4" id="KW-1185">Reference proteome</keyword>
<dbReference type="PANTHER" id="PTHR37291:SF1">
    <property type="entry name" value="TYPE IV METHYL-DIRECTED RESTRICTION ENZYME ECOKMCRB SUBUNIT"/>
    <property type="match status" value="1"/>
</dbReference>
<dbReference type="Pfam" id="PF07728">
    <property type="entry name" value="AAA_5"/>
    <property type="match status" value="1"/>
</dbReference>
<dbReference type="GO" id="GO:0016887">
    <property type="term" value="F:ATP hydrolysis activity"/>
    <property type="evidence" value="ECO:0007669"/>
    <property type="project" value="InterPro"/>
</dbReference>
<feature type="region of interest" description="Disordered" evidence="1">
    <location>
        <begin position="216"/>
        <end position="241"/>
    </location>
</feature>
<dbReference type="SMART" id="SM00382">
    <property type="entry name" value="AAA"/>
    <property type="match status" value="1"/>
</dbReference>
<feature type="domain" description="AAA+ ATPase" evidence="2">
    <location>
        <begin position="290"/>
        <end position="463"/>
    </location>
</feature>
<dbReference type="SUPFAM" id="SSF52540">
    <property type="entry name" value="P-loop containing nucleoside triphosphate hydrolases"/>
    <property type="match status" value="1"/>
</dbReference>
<dbReference type="PANTHER" id="PTHR37291">
    <property type="entry name" value="5-METHYLCYTOSINE-SPECIFIC RESTRICTION ENZYME B"/>
    <property type="match status" value="1"/>
</dbReference>
<proteinExistence type="predicted"/>
<dbReference type="InterPro" id="IPR011704">
    <property type="entry name" value="ATPase_dyneun-rel_AAA"/>
</dbReference>
<dbReference type="Gene3D" id="3.40.50.300">
    <property type="entry name" value="P-loop containing nucleotide triphosphate hydrolases"/>
    <property type="match status" value="1"/>
</dbReference>
<accession>A0A1C5H0X0</accession>
<dbReference type="EMBL" id="LT607751">
    <property type="protein sequence ID" value="SCG39686.1"/>
    <property type="molecule type" value="Genomic_DNA"/>
</dbReference>
<organism evidence="3 4">
    <name type="scientific">Micromonospora siamensis</name>
    <dbReference type="NCBI Taxonomy" id="299152"/>
    <lineage>
        <taxon>Bacteria</taxon>
        <taxon>Bacillati</taxon>
        <taxon>Actinomycetota</taxon>
        <taxon>Actinomycetes</taxon>
        <taxon>Micromonosporales</taxon>
        <taxon>Micromonosporaceae</taxon>
        <taxon>Micromonospora</taxon>
    </lineage>
</organism>
<evidence type="ECO:0000256" key="1">
    <source>
        <dbReference type="SAM" id="MobiDB-lite"/>
    </source>
</evidence>
<dbReference type="GO" id="GO:0005524">
    <property type="term" value="F:ATP binding"/>
    <property type="evidence" value="ECO:0007669"/>
    <property type="project" value="InterPro"/>
</dbReference>
<evidence type="ECO:0000313" key="3">
    <source>
        <dbReference type="EMBL" id="SCG39686.1"/>
    </source>
</evidence>
<evidence type="ECO:0000313" key="4">
    <source>
        <dbReference type="Proteomes" id="UP000198210"/>
    </source>
</evidence>
<evidence type="ECO:0000259" key="2">
    <source>
        <dbReference type="SMART" id="SM00382"/>
    </source>
</evidence>
<name>A0A1C5H0X0_9ACTN</name>
<sequence length="617" mass="67550">MQPSVQRVRRAAEALAAVKLGRDASTVIRWLAAKWAGASIDGEPVELTTTTAVQFCDAFFAVPGSEPYRWYDPFQSAWNVRAPNGGWPIGTVWTQLNRPSEKLRSLLVLDPGRTAKGEKALFVEPRRSPEYLNTLQKVVPHKKRIPPLELAIWRYRFGVPSHVGNREDLLAALAEELHLSGQETELVFDELPLFLDDDPELGEVWPPEELAELLSAPKTPPPVAMPELEPPRDEPEAEEEDYRRLSAYATLPLESADVDALIGRVEAAVQARGLLMPDPSLMEQCVLALLTGHLVLQGPPGTGKTTLARALAEAFDCTSELQTATADWSTYDVIGGLQPGVGDGDQEVLRPWLGHVPRAALRCARTARAHEQDPADEPNQAHWLIIDEFSRAQIDKAIGGLYTVLGGSGEQTLELWFESDPGRKVVPFPRRFRIVATMNDVDASFVYDFSQGLSRRFQFVYVGVPHQNDIGSEVDAALAHAATWLAAEYPDQAGTRDDVALLEAWQANPDIQGSLGLLKEVIARVRYPAAGATGGGWPLGTAQVADVLRRLVLRVNSSGDLMPVLDSALADRIVPQMSGAKPVVLQGLIEWLHAEHSVELARTIRAAEHLRDTSATA</sequence>
<gene>
    <name evidence="3" type="ORF">GA0074704_0860</name>
</gene>
<reference evidence="3 4" key="1">
    <citation type="submission" date="2016-06" db="EMBL/GenBank/DDBJ databases">
        <authorList>
            <person name="Kjaerup R.B."/>
            <person name="Dalgaard T.S."/>
            <person name="Juul-Madsen H.R."/>
        </authorList>
    </citation>
    <scope>NUCLEOTIDE SEQUENCE [LARGE SCALE GENOMIC DNA]</scope>
    <source>
        <strain evidence="3 4">DSM 45097</strain>
    </source>
</reference>
<protein>
    <submittedName>
        <fullName evidence="3">MoxR-like ATPase</fullName>
    </submittedName>
</protein>
<dbReference type="InterPro" id="IPR052934">
    <property type="entry name" value="Methyl-DNA_Rec/Restrict_Enz"/>
</dbReference>
<dbReference type="InterPro" id="IPR003593">
    <property type="entry name" value="AAA+_ATPase"/>
</dbReference>
<dbReference type="Proteomes" id="UP000198210">
    <property type="component" value="Chromosome I"/>
</dbReference>
<dbReference type="AlphaFoldDB" id="A0A1C5H0X0"/>
<dbReference type="CDD" id="cd00009">
    <property type="entry name" value="AAA"/>
    <property type="match status" value="1"/>
</dbReference>
<dbReference type="InterPro" id="IPR027417">
    <property type="entry name" value="P-loop_NTPase"/>
</dbReference>